<dbReference type="InterPro" id="IPR000719">
    <property type="entry name" value="Prot_kinase_dom"/>
</dbReference>
<feature type="compositionally biased region" description="Polar residues" evidence="3">
    <location>
        <begin position="377"/>
        <end position="386"/>
    </location>
</feature>
<accession>A0A8C9EG52</accession>
<sequence length="386" mass="43243">ITVRIMQKEMSYHPLYDSQLTWSVGSLFPLQEFGEHPNIIKLLDVIRAQNNKDIYLVFESMETDLHAVIKKGNLLKDIHKCYILYQLLKATKFIHSGNVIHRDQKPSNILLDADCFVKLCDFGLARSLCQRDEGQSSPALTEYVATRWYRAPEILLSSRSYTKGVDMWSIGCILGELLLGKPLFPGTSTINQIEQILRVIPAPSSEGKTFLRGARGSLDLRRVTFEEILPSSTPLPALDLLKKLLVFNPDKRLTAEEALQHPYVKRFHCPAREPSLGYDVILPLGDDTQLSVAEYRNKLYEVHSFNPRNTQFHSKDAHPPLKCSKKMFPVTANVGAAGDPRASMGSYSQAYGTICKSALQSLLVSNSSQQHEEPIGKSSNQVSSAP</sequence>
<evidence type="ECO:0000256" key="2">
    <source>
        <dbReference type="ARBA" id="ARBA00022840"/>
    </source>
</evidence>
<dbReference type="Pfam" id="PF00069">
    <property type="entry name" value="Pkinase"/>
    <property type="match status" value="1"/>
</dbReference>
<organism evidence="5 6">
    <name type="scientific">Pavo cristatus</name>
    <name type="common">Indian peafowl</name>
    <name type="synonym">Blue peafowl</name>
    <dbReference type="NCBI Taxonomy" id="9049"/>
    <lineage>
        <taxon>Eukaryota</taxon>
        <taxon>Metazoa</taxon>
        <taxon>Chordata</taxon>
        <taxon>Craniata</taxon>
        <taxon>Vertebrata</taxon>
        <taxon>Euteleostomi</taxon>
        <taxon>Archelosauria</taxon>
        <taxon>Archosauria</taxon>
        <taxon>Dinosauria</taxon>
        <taxon>Saurischia</taxon>
        <taxon>Theropoda</taxon>
        <taxon>Coelurosauria</taxon>
        <taxon>Aves</taxon>
        <taxon>Neognathae</taxon>
        <taxon>Galloanserae</taxon>
        <taxon>Galliformes</taxon>
        <taxon>Phasianidae</taxon>
        <taxon>Phasianinae</taxon>
        <taxon>Pavo</taxon>
    </lineage>
</organism>
<evidence type="ECO:0000256" key="1">
    <source>
        <dbReference type="ARBA" id="ARBA00022741"/>
    </source>
</evidence>
<dbReference type="GO" id="GO:0004672">
    <property type="term" value="F:protein kinase activity"/>
    <property type="evidence" value="ECO:0007669"/>
    <property type="project" value="InterPro"/>
</dbReference>
<dbReference type="GO" id="GO:0005524">
    <property type="term" value="F:ATP binding"/>
    <property type="evidence" value="ECO:0007669"/>
    <property type="project" value="UniProtKB-KW"/>
</dbReference>
<dbReference type="Proteomes" id="UP000694428">
    <property type="component" value="Unplaced"/>
</dbReference>
<reference evidence="5" key="2">
    <citation type="submission" date="2025-09" db="UniProtKB">
        <authorList>
            <consortium name="Ensembl"/>
        </authorList>
    </citation>
    <scope>IDENTIFICATION</scope>
</reference>
<dbReference type="SUPFAM" id="SSF56112">
    <property type="entry name" value="Protein kinase-like (PK-like)"/>
    <property type="match status" value="1"/>
</dbReference>
<feature type="domain" description="Protein kinase" evidence="4">
    <location>
        <begin position="1"/>
        <end position="264"/>
    </location>
</feature>
<dbReference type="Ensembl" id="ENSPSTT00000000118.1">
    <property type="protein sequence ID" value="ENSPSTP00000000113.1"/>
    <property type="gene ID" value="ENSPSTG00000000073.1"/>
</dbReference>
<dbReference type="PROSITE" id="PS50011">
    <property type="entry name" value="PROTEIN_KINASE_DOM"/>
    <property type="match status" value="1"/>
</dbReference>
<reference evidence="5" key="1">
    <citation type="submission" date="2025-08" db="UniProtKB">
        <authorList>
            <consortium name="Ensembl"/>
        </authorList>
    </citation>
    <scope>IDENTIFICATION</scope>
</reference>
<dbReference type="AlphaFoldDB" id="A0A8C9EG52"/>
<keyword evidence="6" id="KW-1185">Reference proteome</keyword>
<keyword evidence="2" id="KW-0067">ATP-binding</keyword>
<protein>
    <submittedName>
        <fullName evidence="5">Mitogen-activated protein kinase 15</fullName>
    </submittedName>
</protein>
<keyword evidence="1" id="KW-0547">Nucleotide-binding</keyword>
<dbReference type="Gene3D" id="1.10.510.10">
    <property type="entry name" value="Transferase(Phosphotransferase) domain 1"/>
    <property type="match status" value="1"/>
</dbReference>
<evidence type="ECO:0000313" key="6">
    <source>
        <dbReference type="Proteomes" id="UP000694428"/>
    </source>
</evidence>
<evidence type="ECO:0000256" key="3">
    <source>
        <dbReference type="SAM" id="MobiDB-lite"/>
    </source>
</evidence>
<dbReference type="InterPro" id="IPR050117">
    <property type="entry name" value="MAPK"/>
</dbReference>
<dbReference type="Gene3D" id="3.30.200.20">
    <property type="entry name" value="Phosphorylase Kinase, domain 1"/>
    <property type="match status" value="1"/>
</dbReference>
<name>A0A8C9EG52_PAVCR</name>
<feature type="region of interest" description="Disordered" evidence="3">
    <location>
        <begin position="366"/>
        <end position="386"/>
    </location>
</feature>
<evidence type="ECO:0000259" key="4">
    <source>
        <dbReference type="PROSITE" id="PS50011"/>
    </source>
</evidence>
<dbReference type="FunFam" id="1.10.510.10:FF:000238">
    <property type="entry name" value="Mitogen-activated protein kinase"/>
    <property type="match status" value="1"/>
</dbReference>
<dbReference type="InterPro" id="IPR011009">
    <property type="entry name" value="Kinase-like_dom_sf"/>
</dbReference>
<dbReference type="PANTHER" id="PTHR24055">
    <property type="entry name" value="MITOGEN-ACTIVATED PROTEIN KINASE"/>
    <property type="match status" value="1"/>
</dbReference>
<evidence type="ECO:0000313" key="5">
    <source>
        <dbReference type="Ensembl" id="ENSPSTP00000000113.1"/>
    </source>
</evidence>
<proteinExistence type="predicted"/>